<feature type="compositionally biased region" description="Polar residues" evidence="1">
    <location>
        <begin position="36"/>
        <end position="45"/>
    </location>
</feature>
<proteinExistence type="predicted"/>
<dbReference type="OrthoDB" id="10480472at2759"/>
<accession>A0A517L969</accession>
<dbReference type="AlphaFoldDB" id="A0A517L969"/>
<gene>
    <name evidence="2" type="ORF">FKW77_004673</name>
</gene>
<dbReference type="Proteomes" id="UP000316270">
    <property type="component" value="Chromosome 7"/>
</dbReference>
<name>A0A517L969_9PEZI</name>
<dbReference type="STRING" id="50376.A0A517L969"/>
<dbReference type="EMBL" id="CP042191">
    <property type="protein sequence ID" value="QDS72172.1"/>
    <property type="molecule type" value="Genomic_DNA"/>
</dbReference>
<evidence type="ECO:0000313" key="2">
    <source>
        <dbReference type="EMBL" id="QDS72172.1"/>
    </source>
</evidence>
<keyword evidence="3" id="KW-1185">Reference proteome</keyword>
<feature type="region of interest" description="Disordered" evidence="1">
    <location>
        <begin position="33"/>
        <end position="62"/>
    </location>
</feature>
<evidence type="ECO:0000313" key="3">
    <source>
        <dbReference type="Proteomes" id="UP000316270"/>
    </source>
</evidence>
<reference evidence="2 3" key="1">
    <citation type="submission" date="2019-07" db="EMBL/GenBank/DDBJ databases">
        <title>Finished genome of Venturia effusa.</title>
        <authorList>
            <person name="Young C.A."/>
            <person name="Cox M.P."/>
            <person name="Ganley A.R.D."/>
            <person name="David W.J."/>
        </authorList>
    </citation>
    <scope>NUCLEOTIDE SEQUENCE [LARGE SCALE GENOMIC DNA]</scope>
    <source>
        <strain evidence="3">albino</strain>
    </source>
</reference>
<protein>
    <submittedName>
        <fullName evidence="2">Uncharacterized protein</fullName>
    </submittedName>
</protein>
<organism evidence="2 3">
    <name type="scientific">Venturia effusa</name>
    <dbReference type="NCBI Taxonomy" id="50376"/>
    <lineage>
        <taxon>Eukaryota</taxon>
        <taxon>Fungi</taxon>
        <taxon>Dikarya</taxon>
        <taxon>Ascomycota</taxon>
        <taxon>Pezizomycotina</taxon>
        <taxon>Dothideomycetes</taxon>
        <taxon>Pleosporomycetidae</taxon>
        <taxon>Venturiales</taxon>
        <taxon>Venturiaceae</taxon>
        <taxon>Venturia</taxon>
    </lineage>
</organism>
<evidence type="ECO:0000256" key="1">
    <source>
        <dbReference type="SAM" id="MobiDB-lite"/>
    </source>
</evidence>
<sequence>MGLNKSSSTYVQTIKTVKPIVVLSTEQVKEHAALDLSTSKHSQSPAEHATQEATPPKAPQTKADEQINALFAIGVQSVEKDGTYFFNPNYKPFTPLTEEVMDVEQDPAIVTLVGSYSSGRGLAATLARLGPDRPLASWPKRKFAPVVVDPRAGCWDGRFGG</sequence>